<reference evidence="2" key="1">
    <citation type="journal article" date="2013" name="Proc. Natl. Acad. Sci. U.S.A.">
        <title>Genome structure and metabolic features in the red seaweed Chondrus crispus shed light on evolution of the Archaeplastida.</title>
        <authorList>
            <person name="Collen J."/>
            <person name="Porcel B."/>
            <person name="Carre W."/>
            <person name="Ball S.G."/>
            <person name="Chaparro C."/>
            <person name="Tonon T."/>
            <person name="Barbeyron T."/>
            <person name="Michel G."/>
            <person name="Noel B."/>
            <person name="Valentin K."/>
            <person name="Elias M."/>
            <person name="Artiguenave F."/>
            <person name="Arun A."/>
            <person name="Aury J.M."/>
            <person name="Barbosa-Neto J.F."/>
            <person name="Bothwell J.H."/>
            <person name="Bouget F.Y."/>
            <person name="Brillet L."/>
            <person name="Cabello-Hurtado F."/>
            <person name="Capella-Gutierrez S."/>
            <person name="Charrier B."/>
            <person name="Cladiere L."/>
            <person name="Cock J.M."/>
            <person name="Coelho S.M."/>
            <person name="Colleoni C."/>
            <person name="Czjzek M."/>
            <person name="Da Silva C."/>
            <person name="Delage L."/>
            <person name="Denoeud F."/>
            <person name="Deschamps P."/>
            <person name="Dittami S.M."/>
            <person name="Gabaldon T."/>
            <person name="Gachon C.M."/>
            <person name="Groisillier A."/>
            <person name="Herve C."/>
            <person name="Jabbari K."/>
            <person name="Katinka M."/>
            <person name="Kloareg B."/>
            <person name="Kowalczyk N."/>
            <person name="Labadie K."/>
            <person name="Leblanc C."/>
            <person name="Lopez P.J."/>
            <person name="McLachlan D.H."/>
            <person name="Meslet-Cladiere L."/>
            <person name="Moustafa A."/>
            <person name="Nehr Z."/>
            <person name="Nyvall Collen P."/>
            <person name="Panaud O."/>
            <person name="Partensky F."/>
            <person name="Poulain J."/>
            <person name="Rensing S.A."/>
            <person name="Rousvoal S."/>
            <person name="Samson G."/>
            <person name="Symeonidi A."/>
            <person name="Weissenbach J."/>
            <person name="Zambounis A."/>
            <person name="Wincker P."/>
            <person name="Boyen C."/>
        </authorList>
    </citation>
    <scope>NUCLEOTIDE SEQUENCE [LARGE SCALE GENOMIC DNA]</scope>
    <source>
        <strain evidence="2">cv. Stackhouse</strain>
    </source>
</reference>
<evidence type="ECO:0000313" key="2">
    <source>
        <dbReference type="Proteomes" id="UP000012073"/>
    </source>
</evidence>
<accession>R7QMI3</accession>
<dbReference type="Gramene" id="CDF39722">
    <property type="protein sequence ID" value="CDF39722"/>
    <property type="gene ID" value="CHC_T00006766001"/>
</dbReference>
<dbReference type="EMBL" id="HG002070">
    <property type="protein sequence ID" value="CDF39722.1"/>
    <property type="molecule type" value="Genomic_DNA"/>
</dbReference>
<dbReference type="KEGG" id="ccp:CHC_T00006766001"/>
<proteinExistence type="predicted"/>
<organism evidence="1 2">
    <name type="scientific">Chondrus crispus</name>
    <name type="common">Carrageen Irish moss</name>
    <name type="synonym">Polymorpha crispa</name>
    <dbReference type="NCBI Taxonomy" id="2769"/>
    <lineage>
        <taxon>Eukaryota</taxon>
        <taxon>Rhodophyta</taxon>
        <taxon>Florideophyceae</taxon>
        <taxon>Rhodymeniophycidae</taxon>
        <taxon>Gigartinales</taxon>
        <taxon>Gigartinaceae</taxon>
        <taxon>Chondrus</taxon>
    </lineage>
</organism>
<dbReference type="Proteomes" id="UP000012073">
    <property type="component" value="Unassembled WGS sequence"/>
</dbReference>
<sequence length="91" mass="10338">MALLRYRLTSIHRFPIKNPKPQQTDQNYNIAWSQKGWQNKIYRILILLGDRSDLLSALPLLFFALGNTFQNRSVSSPAPVTIVSPLGDIAK</sequence>
<protein>
    <submittedName>
        <fullName evidence="1">Uncharacterized protein</fullName>
    </submittedName>
</protein>
<keyword evidence="2" id="KW-1185">Reference proteome</keyword>
<name>R7QMI3_CHOCR</name>
<gene>
    <name evidence="1" type="ORF">CHC_T00006766001</name>
</gene>
<dbReference type="RefSeq" id="XP_005710016.1">
    <property type="nucleotide sequence ID" value="XM_005709959.1"/>
</dbReference>
<dbReference type="GeneID" id="17317770"/>
<evidence type="ECO:0000313" key="1">
    <source>
        <dbReference type="EMBL" id="CDF39722.1"/>
    </source>
</evidence>
<dbReference type="AlphaFoldDB" id="R7QMI3"/>